<proteinExistence type="predicted"/>
<reference evidence="2 3" key="1">
    <citation type="submission" date="2017-08" db="EMBL/GenBank/DDBJ databases">
        <title>Genomes of Fischerella (Mastigocladus) sp. strains.</title>
        <authorList>
            <person name="Miller S.R."/>
        </authorList>
    </citation>
    <scope>NUCLEOTIDE SEQUENCE [LARGE SCALE GENOMIC DNA]</scope>
    <source>
        <strain evidence="2 3">CCMEE 5323</strain>
    </source>
</reference>
<evidence type="ECO:0000313" key="3">
    <source>
        <dbReference type="Proteomes" id="UP000235036"/>
    </source>
</evidence>
<dbReference type="EMBL" id="NRQW01000475">
    <property type="protein sequence ID" value="PLZ86192.1"/>
    <property type="molecule type" value="Genomic_DNA"/>
</dbReference>
<evidence type="ECO:0000259" key="1">
    <source>
        <dbReference type="Pfam" id="PF00656"/>
    </source>
</evidence>
<evidence type="ECO:0000313" key="2">
    <source>
        <dbReference type="EMBL" id="PLZ86192.1"/>
    </source>
</evidence>
<dbReference type="SUPFAM" id="SSF52129">
    <property type="entry name" value="Caspase-like"/>
    <property type="match status" value="1"/>
</dbReference>
<dbReference type="PANTHER" id="PTHR48104:SF30">
    <property type="entry name" value="METACASPASE-1"/>
    <property type="match status" value="1"/>
</dbReference>
<organism evidence="2 3">
    <name type="scientific">Fischerella muscicola CCMEE 5323</name>
    <dbReference type="NCBI Taxonomy" id="2019572"/>
    <lineage>
        <taxon>Bacteria</taxon>
        <taxon>Bacillati</taxon>
        <taxon>Cyanobacteriota</taxon>
        <taxon>Cyanophyceae</taxon>
        <taxon>Nostocales</taxon>
        <taxon>Hapalosiphonaceae</taxon>
        <taxon>Fischerella</taxon>
    </lineage>
</organism>
<comment type="caution">
    <text evidence="2">The sequence shown here is derived from an EMBL/GenBank/DDBJ whole genome shotgun (WGS) entry which is preliminary data.</text>
</comment>
<dbReference type="InterPro" id="IPR029030">
    <property type="entry name" value="Caspase-like_dom_sf"/>
</dbReference>
<dbReference type="PIRSF" id="PIRSF007398">
    <property type="entry name" value="Sll0148_caspase"/>
    <property type="match status" value="1"/>
</dbReference>
<dbReference type="Gene3D" id="3.40.50.1460">
    <property type="match status" value="1"/>
</dbReference>
<dbReference type="InterPro" id="IPR011189">
    <property type="entry name" value="UCP_caspase_lke"/>
</dbReference>
<keyword evidence="3" id="KW-1185">Reference proteome</keyword>
<name>A0A2N6JYS8_FISMU</name>
<dbReference type="GO" id="GO:0004197">
    <property type="term" value="F:cysteine-type endopeptidase activity"/>
    <property type="evidence" value="ECO:0007669"/>
    <property type="project" value="InterPro"/>
</dbReference>
<dbReference type="GO" id="GO:0005737">
    <property type="term" value="C:cytoplasm"/>
    <property type="evidence" value="ECO:0007669"/>
    <property type="project" value="TreeGrafter"/>
</dbReference>
<sequence>MRRRHFLQFAGSTLTTLGLSYLDIVQQGNRYAQVLAQGTPRKLALLVGINQYPASQRFTDLEGCVTDVELQQELLIHRFGFNKSDILRLTSDPSDKQPTRNNILTAFEEHLIKQAKPTDVVVFHFSGHGSQLLDPNPVQLCPNQQFNSDLNSSIVTAEDGQNKLVPDIMGRTLFLLMSALQTDNVSFVMDSCHSGGGTRGNFRIRSVPGNNLKPSSEEIAYQQRWLDKLQISPEEFAKRRCAGARKGVVLAGAQRDQDAADATFDEFFAGAFTYLLTQYLWQQTSNVGSAIAQLTSGLRVLKTPQQPLADGDQSQPVYFINKKLPPADAVITKVEGKQATIWLGGVDSESLESFGKGATFTIVDQKGQASAQVKLESRQGLIATARLQPGGIASMQPGMLLQESSRVVPATLKLTIGIDPSLAAETNAAKQALSQINRVEAVAAKSGNVPYPPQVQYILSRLTDDYRQQLQRQNIPNLPTVGSIGLFTKGLEFVPQSFGKLGETVPAAVSRLEPIIKSFLAVEIIKKTLNATSSQLDVEVSMNLVDQPNQTLFKTSTVRGKNNRGEFQQRYSQKLPLAKLFQFKVTNHESTPVYLTSLLVDSTGGLVVVFPYQWPATEESTLIAPKETRTIGDPQHLKLKAIDKGTGEVLVIVSRSPLKKAVKTLVALAAELNRSSGPVELGEPVEVIGDLLDDLSSDRSSTSATTDKEVKVSEIATLAIPFEVV</sequence>
<dbReference type="Pfam" id="PF00656">
    <property type="entry name" value="Peptidase_C14"/>
    <property type="match status" value="1"/>
</dbReference>
<dbReference type="InterPro" id="IPR050452">
    <property type="entry name" value="Metacaspase"/>
</dbReference>
<gene>
    <name evidence="2" type="ORF">CEN44_20500</name>
</gene>
<dbReference type="InterPro" id="IPR011600">
    <property type="entry name" value="Pept_C14_caspase"/>
</dbReference>
<dbReference type="GO" id="GO:0006508">
    <property type="term" value="P:proteolysis"/>
    <property type="evidence" value="ECO:0007669"/>
    <property type="project" value="InterPro"/>
</dbReference>
<dbReference type="PANTHER" id="PTHR48104">
    <property type="entry name" value="METACASPASE-4"/>
    <property type="match status" value="1"/>
</dbReference>
<feature type="domain" description="Peptidase C14 caspase" evidence="1">
    <location>
        <begin position="41"/>
        <end position="291"/>
    </location>
</feature>
<accession>A0A2N6JYS8</accession>
<dbReference type="Proteomes" id="UP000235036">
    <property type="component" value="Unassembled WGS sequence"/>
</dbReference>
<protein>
    <submittedName>
        <fullName evidence="2">Peptidase C14</fullName>
    </submittedName>
</protein>
<dbReference type="RefSeq" id="WP_016868192.1">
    <property type="nucleotide sequence ID" value="NZ_CAWNVR010000597.1"/>
</dbReference>
<dbReference type="AlphaFoldDB" id="A0A2N6JYS8"/>